<dbReference type="AlphaFoldDB" id="A0A158Q3E1"/>
<accession>A0A158Q3E1</accession>
<dbReference type="Pfam" id="PF00083">
    <property type="entry name" value="Sugar_tr"/>
    <property type="match status" value="1"/>
</dbReference>
<proteinExistence type="predicted"/>
<keyword evidence="2 6" id="KW-0812">Transmembrane</keyword>
<feature type="compositionally biased region" description="Basic and acidic residues" evidence="5">
    <location>
        <begin position="503"/>
        <end position="527"/>
    </location>
</feature>
<reference evidence="8 10" key="2">
    <citation type="submission" date="2018-11" db="EMBL/GenBank/DDBJ databases">
        <authorList>
            <consortium name="Pathogen Informatics"/>
        </authorList>
    </citation>
    <scope>NUCLEOTIDE SEQUENCE [LARGE SCALE GENOMIC DNA]</scope>
</reference>
<keyword evidence="4 6" id="KW-0472">Membrane</keyword>
<evidence type="ECO:0000313" key="11">
    <source>
        <dbReference type="WBParaSite" id="DME_0000222901-mRNA-1"/>
    </source>
</evidence>
<name>A0A158Q3E1_DRAME</name>
<evidence type="ECO:0000256" key="3">
    <source>
        <dbReference type="ARBA" id="ARBA00022989"/>
    </source>
</evidence>
<evidence type="ECO:0000313" key="10">
    <source>
        <dbReference type="Proteomes" id="UP000274756"/>
    </source>
</evidence>
<gene>
    <name evidence="8" type="ORF">DME_LOCUS6589</name>
</gene>
<feature type="transmembrane region" description="Helical" evidence="6">
    <location>
        <begin position="307"/>
        <end position="328"/>
    </location>
</feature>
<feature type="transmembrane region" description="Helical" evidence="6">
    <location>
        <begin position="20"/>
        <end position="42"/>
    </location>
</feature>
<feature type="transmembrane region" description="Helical" evidence="6">
    <location>
        <begin position="217"/>
        <end position="236"/>
    </location>
</feature>
<feature type="transmembrane region" description="Helical" evidence="6">
    <location>
        <begin position="190"/>
        <end position="211"/>
    </location>
</feature>
<evidence type="ECO:0000256" key="6">
    <source>
        <dbReference type="SAM" id="Phobius"/>
    </source>
</evidence>
<evidence type="ECO:0000256" key="1">
    <source>
        <dbReference type="ARBA" id="ARBA00004141"/>
    </source>
</evidence>
<feature type="transmembrane region" description="Helical" evidence="6">
    <location>
        <begin position="112"/>
        <end position="130"/>
    </location>
</feature>
<feature type="region of interest" description="Disordered" evidence="5">
    <location>
        <begin position="488"/>
        <end position="527"/>
    </location>
</feature>
<feature type="transmembrane region" description="Helical" evidence="6">
    <location>
        <begin position="372"/>
        <end position="393"/>
    </location>
</feature>
<protein>
    <submittedName>
        <fullName evidence="11">MFS domain-containing protein</fullName>
    </submittedName>
</protein>
<dbReference type="GO" id="GO:0022857">
    <property type="term" value="F:transmembrane transporter activity"/>
    <property type="evidence" value="ECO:0007669"/>
    <property type="project" value="InterPro"/>
</dbReference>
<evidence type="ECO:0000313" key="8">
    <source>
        <dbReference type="EMBL" id="VDN56616.1"/>
    </source>
</evidence>
<dbReference type="InterPro" id="IPR036259">
    <property type="entry name" value="MFS_trans_sf"/>
</dbReference>
<evidence type="ECO:0000256" key="4">
    <source>
        <dbReference type="ARBA" id="ARBA00023136"/>
    </source>
</evidence>
<dbReference type="PROSITE" id="PS50850">
    <property type="entry name" value="MFS"/>
    <property type="match status" value="1"/>
</dbReference>
<keyword evidence="10" id="KW-1185">Reference proteome</keyword>
<dbReference type="Gene3D" id="1.20.1250.20">
    <property type="entry name" value="MFS general substrate transporter like domains"/>
    <property type="match status" value="1"/>
</dbReference>
<dbReference type="WBParaSite" id="DME_0000222901-mRNA-1">
    <property type="protein sequence ID" value="DME_0000222901-mRNA-1"/>
    <property type="gene ID" value="DME_0000222901"/>
</dbReference>
<feature type="transmembrane region" description="Helical" evidence="6">
    <location>
        <begin position="142"/>
        <end position="169"/>
    </location>
</feature>
<dbReference type="EMBL" id="UYYG01001156">
    <property type="protein sequence ID" value="VDN56616.1"/>
    <property type="molecule type" value="Genomic_DNA"/>
</dbReference>
<keyword evidence="3 6" id="KW-1133">Transmembrane helix</keyword>
<dbReference type="InterPro" id="IPR020846">
    <property type="entry name" value="MFS_dom"/>
</dbReference>
<feature type="transmembrane region" description="Helical" evidence="6">
    <location>
        <begin position="340"/>
        <end position="360"/>
    </location>
</feature>
<evidence type="ECO:0000259" key="7">
    <source>
        <dbReference type="PROSITE" id="PS50850"/>
    </source>
</evidence>
<dbReference type="PANTHER" id="PTHR24064">
    <property type="entry name" value="SOLUTE CARRIER FAMILY 22 MEMBER"/>
    <property type="match status" value="1"/>
</dbReference>
<evidence type="ECO:0000313" key="9">
    <source>
        <dbReference type="Proteomes" id="UP000038040"/>
    </source>
</evidence>
<dbReference type="InterPro" id="IPR005828">
    <property type="entry name" value="MFS_sugar_transport-like"/>
</dbReference>
<sequence length="527" mass="59715">MSGEGKNEKKTVGDFNELGWYTLFVCITYEILIISQVSNLIYMIFGGAVADVVSCENEDFRNMTNEERCSKYEIHKNSSTCKYDGVFHSVNYEFGYVCSDARTVKMSTSLQMIGIMFGAMIFGQLSDTFGRRKTLMFGTVGLIISGTISTFANGIVFFTIARFFVMFFTGGKHSVSYVFMMETLPTKHRMWIVTVITYSPNYIVFTALAYITGDWRILSRVVAAITIIPLIMLIFIQETPRWLVLKEKIDEAREALITIGKWDGTNTPERLAEVDAVLDKEREHIRQNAGHPKKKYYTYHLFQYRQFAAYAIFFSYSLVTTSVISYGLMFNFEKLAGSPFLNTIIIGSMRYGINIIVALIDIRFMWAGRRLLHGFAMSFMALGLIIVFVIILFDLDLKSVIRITALSVSAMGSQIYILNAIAPSELFPTAIRNVGMGFVQTFNRVGNVIAPQIFLLGDLWNPLPYLVMGLMGWIEVVLFLALIPETKGKPLPDRMPDDDDDGEGKALENIRLDKVENEEKMPLKTDK</sequence>
<dbReference type="GO" id="GO:0016020">
    <property type="term" value="C:membrane"/>
    <property type="evidence" value="ECO:0007669"/>
    <property type="project" value="UniProtKB-SubCell"/>
</dbReference>
<reference evidence="11" key="1">
    <citation type="submission" date="2016-04" db="UniProtKB">
        <authorList>
            <consortium name="WormBaseParasite"/>
        </authorList>
    </citation>
    <scope>IDENTIFICATION</scope>
</reference>
<feature type="transmembrane region" description="Helical" evidence="6">
    <location>
        <begin position="463"/>
        <end position="483"/>
    </location>
</feature>
<dbReference type="Proteomes" id="UP000038040">
    <property type="component" value="Unplaced"/>
</dbReference>
<organism evidence="9 11">
    <name type="scientific">Dracunculus medinensis</name>
    <name type="common">Guinea worm</name>
    <dbReference type="NCBI Taxonomy" id="318479"/>
    <lineage>
        <taxon>Eukaryota</taxon>
        <taxon>Metazoa</taxon>
        <taxon>Ecdysozoa</taxon>
        <taxon>Nematoda</taxon>
        <taxon>Chromadorea</taxon>
        <taxon>Rhabditida</taxon>
        <taxon>Spirurina</taxon>
        <taxon>Dracunculoidea</taxon>
        <taxon>Dracunculidae</taxon>
        <taxon>Dracunculus</taxon>
    </lineage>
</organism>
<dbReference type="STRING" id="318479.A0A158Q3E1"/>
<evidence type="ECO:0000256" key="5">
    <source>
        <dbReference type="SAM" id="MobiDB-lite"/>
    </source>
</evidence>
<feature type="domain" description="Major facilitator superfamily (MFS) profile" evidence="7">
    <location>
        <begin position="31"/>
        <end position="487"/>
    </location>
</feature>
<dbReference type="SUPFAM" id="SSF103473">
    <property type="entry name" value="MFS general substrate transporter"/>
    <property type="match status" value="1"/>
</dbReference>
<dbReference type="Proteomes" id="UP000274756">
    <property type="component" value="Unassembled WGS sequence"/>
</dbReference>
<dbReference type="OrthoDB" id="3936150at2759"/>
<comment type="subcellular location">
    <subcellularLocation>
        <location evidence="1">Membrane</location>
        <topology evidence="1">Multi-pass membrane protein</topology>
    </subcellularLocation>
</comment>
<evidence type="ECO:0000256" key="2">
    <source>
        <dbReference type="ARBA" id="ARBA00022692"/>
    </source>
</evidence>